<feature type="compositionally biased region" description="Polar residues" evidence="1">
    <location>
        <begin position="7"/>
        <end position="20"/>
    </location>
</feature>
<feature type="compositionally biased region" description="Low complexity" evidence="1">
    <location>
        <begin position="23"/>
        <end position="54"/>
    </location>
</feature>
<comment type="caution">
    <text evidence="2">The sequence shown here is derived from an EMBL/GenBank/DDBJ whole genome shotgun (WGS) entry which is preliminary data.</text>
</comment>
<dbReference type="AlphaFoldDB" id="A0AAE1BW52"/>
<dbReference type="Proteomes" id="UP001286313">
    <property type="component" value="Unassembled WGS sequence"/>
</dbReference>
<evidence type="ECO:0000256" key="1">
    <source>
        <dbReference type="SAM" id="MobiDB-lite"/>
    </source>
</evidence>
<protein>
    <submittedName>
        <fullName evidence="2">Uncharacterized protein</fullName>
    </submittedName>
</protein>
<sequence>MLRLMVESSTSDESTNQNYPLMSPSTATSTTTLTTTTTTITTPASSISQSSSGTELERRPSQDSIASSDSQEAEAWFTPPPFGPSDR</sequence>
<reference evidence="2" key="1">
    <citation type="submission" date="2023-10" db="EMBL/GenBank/DDBJ databases">
        <title>Genome assemblies of two species of porcelain crab, Petrolisthes cinctipes and Petrolisthes manimaculis (Anomura: Porcellanidae).</title>
        <authorList>
            <person name="Angst P."/>
        </authorList>
    </citation>
    <scope>NUCLEOTIDE SEQUENCE</scope>
    <source>
        <strain evidence="2">PB745_01</strain>
        <tissue evidence="2">Gill</tissue>
    </source>
</reference>
<evidence type="ECO:0000313" key="3">
    <source>
        <dbReference type="Proteomes" id="UP001286313"/>
    </source>
</evidence>
<accession>A0AAE1BW52</accession>
<keyword evidence="3" id="KW-1185">Reference proteome</keyword>
<evidence type="ECO:0000313" key="2">
    <source>
        <dbReference type="EMBL" id="KAK3857538.1"/>
    </source>
</evidence>
<name>A0AAE1BW52_PETCI</name>
<gene>
    <name evidence="2" type="ORF">Pcinc_036209</name>
</gene>
<feature type="compositionally biased region" description="Pro residues" evidence="1">
    <location>
        <begin position="78"/>
        <end position="87"/>
    </location>
</feature>
<proteinExistence type="predicted"/>
<dbReference type="EMBL" id="JAWQEG010005585">
    <property type="protein sequence ID" value="KAK3857538.1"/>
    <property type="molecule type" value="Genomic_DNA"/>
</dbReference>
<feature type="region of interest" description="Disordered" evidence="1">
    <location>
        <begin position="1"/>
        <end position="87"/>
    </location>
</feature>
<organism evidence="2 3">
    <name type="scientific">Petrolisthes cinctipes</name>
    <name type="common">Flat porcelain crab</name>
    <dbReference type="NCBI Taxonomy" id="88211"/>
    <lineage>
        <taxon>Eukaryota</taxon>
        <taxon>Metazoa</taxon>
        <taxon>Ecdysozoa</taxon>
        <taxon>Arthropoda</taxon>
        <taxon>Crustacea</taxon>
        <taxon>Multicrustacea</taxon>
        <taxon>Malacostraca</taxon>
        <taxon>Eumalacostraca</taxon>
        <taxon>Eucarida</taxon>
        <taxon>Decapoda</taxon>
        <taxon>Pleocyemata</taxon>
        <taxon>Anomura</taxon>
        <taxon>Galatheoidea</taxon>
        <taxon>Porcellanidae</taxon>
        <taxon>Petrolisthes</taxon>
    </lineage>
</organism>